<accession>A0A0G0CVA9</accession>
<evidence type="ECO:0000256" key="1">
    <source>
        <dbReference type="ARBA" id="ARBA00023125"/>
    </source>
</evidence>
<keyword evidence="1" id="KW-0238">DNA-binding</keyword>
<dbReference type="AlphaFoldDB" id="A0A0G0CVA9"/>
<gene>
    <name evidence="3" type="ORF">UR38_C0005G0030</name>
</gene>
<evidence type="ECO:0000313" key="4">
    <source>
        <dbReference type="Proteomes" id="UP000033995"/>
    </source>
</evidence>
<proteinExistence type="predicted"/>
<dbReference type="SUPFAM" id="SSF47413">
    <property type="entry name" value="lambda repressor-like DNA-binding domains"/>
    <property type="match status" value="1"/>
</dbReference>
<dbReference type="EMBL" id="LBOZ01000005">
    <property type="protein sequence ID" value="KKP47217.1"/>
    <property type="molecule type" value="Genomic_DNA"/>
</dbReference>
<dbReference type="PANTHER" id="PTHR46558:SF4">
    <property type="entry name" value="DNA-BIDING PHAGE PROTEIN"/>
    <property type="match status" value="1"/>
</dbReference>
<name>A0A0G0CVA9_9BACT</name>
<reference evidence="3 4" key="1">
    <citation type="journal article" date="2015" name="Nature">
        <title>rRNA introns, odd ribosomes, and small enigmatic genomes across a large radiation of phyla.</title>
        <authorList>
            <person name="Brown C.T."/>
            <person name="Hug L.A."/>
            <person name="Thomas B.C."/>
            <person name="Sharon I."/>
            <person name="Castelle C.J."/>
            <person name="Singh A."/>
            <person name="Wilkins M.J."/>
            <person name="Williams K.H."/>
            <person name="Banfield J.F."/>
        </authorList>
    </citation>
    <scope>NUCLEOTIDE SEQUENCE [LARGE SCALE GENOMIC DNA]</scope>
</reference>
<feature type="domain" description="HTH cro/C1-type" evidence="2">
    <location>
        <begin position="47"/>
        <end position="105"/>
    </location>
</feature>
<dbReference type="CDD" id="cd00093">
    <property type="entry name" value="HTH_XRE"/>
    <property type="match status" value="1"/>
</dbReference>
<dbReference type="SMART" id="SM00530">
    <property type="entry name" value="HTH_XRE"/>
    <property type="match status" value="1"/>
</dbReference>
<evidence type="ECO:0000313" key="3">
    <source>
        <dbReference type="EMBL" id="KKP47217.1"/>
    </source>
</evidence>
<protein>
    <submittedName>
        <fullName evidence="3">Toxin-antitoxin system, antitoxin component, Xre family</fullName>
    </submittedName>
</protein>
<dbReference type="Pfam" id="PF01381">
    <property type="entry name" value="HTH_3"/>
    <property type="match status" value="1"/>
</dbReference>
<dbReference type="InterPro" id="IPR010982">
    <property type="entry name" value="Lambda_DNA-bd_dom_sf"/>
</dbReference>
<dbReference type="Proteomes" id="UP000033995">
    <property type="component" value="Unassembled WGS sequence"/>
</dbReference>
<dbReference type="PROSITE" id="PS50943">
    <property type="entry name" value="HTH_CROC1"/>
    <property type="match status" value="1"/>
</dbReference>
<dbReference type="InterPro" id="IPR001387">
    <property type="entry name" value="Cro/C1-type_HTH"/>
</dbReference>
<sequence length="108" mass="12363">MKTKKLKLEKIIKRNTVSSGSVFRDFTAKQKKIVDAEIKYYDVLVGLKNQRKRMGFSQKQLAERASLPRTTITKIESGSYNPTINTLISIAYALNKKLELKFAEFVFG</sequence>
<evidence type="ECO:0000259" key="2">
    <source>
        <dbReference type="PROSITE" id="PS50943"/>
    </source>
</evidence>
<dbReference type="Gene3D" id="1.10.260.40">
    <property type="entry name" value="lambda repressor-like DNA-binding domains"/>
    <property type="match status" value="1"/>
</dbReference>
<comment type="caution">
    <text evidence="3">The sequence shown here is derived from an EMBL/GenBank/DDBJ whole genome shotgun (WGS) entry which is preliminary data.</text>
</comment>
<dbReference type="PANTHER" id="PTHR46558">
    <property type="entry name" value="TRACRIPTIONAL REGULATORY PROTEIN-RELATED-RELATED"/>
    <property type="match status" value="1"/>
</dbReference>
<organism evidence="3 4">
    <name type="scientific">Candidatus Woesebacteria bacterium GW2011_GWA2_33_28</name>
    <dbReference type="NCBI Taxonomy" id="1618561"/>
    <lineage>
        <taxon>Bacteria</taxon>
        <taxon>Candidatus Woeseibacteriota</taxon>
    </lineage>
</organism>
<dbReference type="GO" id="GO:0003677">
    <property type="term" value="F:DNA binding"/>
    <property type="evidence" value="ECO:0007669"/>
    <property type="project" value="UniProtKB-KW"/>
</dbReference>